<feature type="transmembrane region" description="Helical" evidence="7">
    <location>
        <begin position="142"/>
        <end position="164"/>
    </location>
</feature>
<evidence type="ECO:0000256" key="5">
    <source>
        <dbReference type="ARBA" id="ARBA00022989"/>
    </source>
</evidence>
<dbReference type="Pfam" id="PF06808">
    <property type="entry name" value="DctM"/>
    <property type="match status" value="1"/>
</dbReference>
<keyword evidence="2" id="KW-1003">Cell membrane</keyword>
<dbReference type="InterPro" id="IPR010656">
    <property type="entry name" value="DctM"/>
</dbReference>
<feature type="transmembrane region" description="Helical" evidence="7">
    <location>
        <begin position="248"/>
        <end position="271"/>
    </location>
</feature>
<dbReference type="PANTHER" id="PTHR33362">
    <property type="entry name" value="SIALIC ACID TRAP TRANSPORTER PERMEASE PROTEIN SIAT-RELATED"/>
    <property type="match status" value="1"/>
</dbReference>
<dbReference type="PIRSF" id="PIRSF006066">
    <property type="entry name" value="HI0050"/>
    <property type="match status" value="1"/>
</dbReference>
<dbReference type="RefSeq" id="WP_067552091.1">
    <property type="nucleotide sequence ID" value="NZ_LPXN01000020.1"/>
</dbReference>
<gene>
    <name evidence="9" type="ORF">AUP43_16170</name>
</gene>
<dbReference type="GO" id="GO:0005886">
    <property type="term" value="C:plasma membrane"/>
    <property type="evidence" value="ECO:0007669"/>
    <property type="project" value="UniProtKB-SubCell"/>
</dbReference>
<comment type="similarity">
    <text evidence="7">Belongs to the TRAP transporter large permease family.</text>
</comment>
<evidence type="ECO:0000256" key="6">
    <source>
        <dbReference type="ARBA" id="ARBA00023136"/>
    </source>
</evidence>
<accession>A0A154WG57</accession>
<evidence type="ECO:0000259" key="8">
    <source>
        <dbReference type="Pfam" id="PF06808"/>
    </source>
</evidence>
<dbReference type="NCBIfam" id="TIGR00786">
    <property type="entry name" value="dctM"/>
    <property type="match status" value="1"/>
</dbReference>
<feature type="transmembrane region" description="Helical" evidence="7">
    <location>
        <begin position="321"/>
        <end position="354"/>
    </location>
</feature>
<dbReference type="STRING" id="580166.AUP43_16170"/>
<feature type="transmembrane region" description="Helical" evidence="7">
    <location>
        <begin position="6"/>
        <end position="39"/>
    </location>
</feature>
<feature type="transmembrane region" description="Helical" evidence="7">
    <location>
        <begin position="361"/>
        <end position="378"/>
    </location>
</feature>
<keyword evidence="5 7" id="KW-1133">Transmembrane helix</keyword>
<keyword evidence="4 7" id="KW-0812">Transmembrane</keyword>
<feature type="transmembrane region" description="Helical" evidence="7">
    <location>
        <begin position="99"/>
        <end position="121"/>
    </location>
</feature>
<keyword evidence="7" id="KW-0813">Transport</keyword>
<feature type="transmembrane region" description="Helical" evidence="7">
    <location>
        <begin position="176"/>
        <end position="203"/>
    </location>
</feature>
<feature type="transmembrane region" description="Helical" evidence="7">
    <location>
        <begin position="224"/>
        <end position="242"/>
    </location>
</feature>
<dbReference type="Proteomes" id="UP000076400">
    <property type="component" value="Unassembled WGS sequence"/>
</dbReference>
<feature type="transmembrane region" description="Helical" evidence="7">
    <location>
        <begin position="398"/>
        <end position="424"/>
    </location>
</feature>
<sequence length="435" mass="46784">MDQLYQSILLIILLLVFLAGGFWVAMSLLAIGFVGIAVFASAPPGIVMSTTVWGSSASWTLTALPLFIWMGEILFRTKLSEDMFQGLAPWLTRLPGRLLHVNVLGCAVFAAVSGSSAATAMTIGKMSIPELSKRGYDEKMTIGSLAGSGTLGLLIPPSIIMIVYGVAAEVSIVKLFIAGVLPGVLLAALFMGYLAVWATIFPSRTPPADFNMTFREKIYASRRLIPVILLVIFVIGSIYWGWATATEAAACGVAGALILSLVTGSLTWKSFMESLMGATRSSCMIAFILAGAAFLSVAMGYTGLPRTLAEWIRDMQLSPYMLLVALTIFFIILGCFLDGISVVVLTVAIILPMVEAAGIDLLWFGIYVVLVVEMSQITPPVGFNLFVLQGLTGRNILYIAYAALPFFILMVIAVTLITIFPEIVTWLPDRSSMRG</sequence>
<organism evidence="9 10">
    <name type="scientific">Oceanibaculum pacificum</name>
    <dbReference type="NCBI Taxonomy" id="580166"/>
    <lineage>
        <taxon>Bacteria</taxon>
        <taxon>Pseudomonadati</taxon>
        <taxon>Pseudomonadota</taxon>
        <taxon>Alphaproteobacteria</taxon>
        <taxon>Rhodospirillales</taxon>
        <taxon>Oceanibaculaceae</taxon>
        <taxon>Oceanibaculum</taxon>
    </lineage>
</organism>
<comment type="caution">
    <text evidence="9">The sequence shown here is derived from an EMBL/GenBank/DDBJ whole genome shotgun (WGS) entry which is preliminary data.</text>
</comment>
<comment type="function">
    <text evidence="7">Part of the tripartite ATP-independent periplasmic (TRAP) transport system.</text>
</comment>
<feature type="transmembrane region" description="Helical" evidence="7">
    <location>
        <begin position="283"/>
        <end position="301"/>
    </location>
</feature>
<feature type="domain" description="TRAP C4-dicarboxylate transport system permease DctM subunit" evidence="8">
    <location>
        <begin position="11"/>
        <end position="423"/>
    </location>
</feature>
<evidence type="ECO:0000256" key="1">
    <source>
        <dbReference type="ARBA" id="ARBA00004429"/>
    </source>
</evidence>
<evidence type="ECO:0000256" key="4">
    <source>
        <dbReference type="ARBA" id="ARBA00022692"/>
    </source>
</evidence>
<reference evidence="9 10" key="1">
    <citation type="submission" date="2015-12" db="EMBL/GenBank/DDBJ databases">
        <title>Genome sequence of Oceanibaculum pacificum MCCC 1A02656.</title>
        <authorList>
            <person name="Lu L."/>
            <person name="Lai Q."/>
            <person name="Shao Z."/>
            <person name="Qian P."/>
        </authorList>
    </citation>
    <scope>NUCLEOTIDE SEQUENCE [LARGE SCALE GENOMIC DNA]</scope>
    <source>
        <strain evidence="9 10">MCCC 1A02656</strain>
    </source>
</reference>
<evidence type="ECO:0000256" key="2">
    <source>
        <dbReference type="ARBA" id="ARBA00022475"/>
    </source>
</evidence>
<keyword evidence="6 7" id="KW-0472">Membrane</keyword>
<feature type="transmembrane region" description="Helical" evidence="7">
    <location>
        <begin position="51"/>
        <end position="70"/>
    </location>
</feature>
<evidence type="ECO:0000313" key="9">
    <source>
        <dbReference type="EMBL" id="KZD12508.1"/>
    </source>
</evidence>
<keyword evidence="3 7" id="KW-0997">Cell inner membrane</keyword>
<dbReference type="PANTHER" id="PTHR33362:SF5">
    <property type="entry name" value="C4-DICARBOXYLATE TRAP TRANSPORTER LARGE PERMEASE PROTEIN DCTM"/>
    <property type="match status" value="1"/>
</dbReference>
<dbReference type="GO" id="GO:0022857">
    <property type="term" value="F:transmembrane transporter activity"/>
    <property type="evidence" value="ECO:0007669"/>
    <property type="project" value="UniProtKB-UniRule"/>
</dbReference>
<evidence type="ECO:0000256" key="3">
    <source>
        <dbReference type="ARBA" id="ARBA00022519"/>
    </source>
</evidence>
<name>A0A154WG57_9PROT</name>
<keyword evidence="10" id="KW-1185">Reference proteome</keyword>
<evidence type="ECO:0000256" key="7">
    <source>
        <dbReference type="RuleBase" id="RU369079"/>
    </source>
</evidence>
<dbReference type="InterPro" id="IPR004681">
    <property type="entry name" value="TRAP_DctM"/>
</dbReference>
<dbReference type="OrthoDB" id="9783448at2"/>
<evidence type="ECO:0000313" key="10">
    <source>
        <dbReference type="Proteomes" id="UP000076400"/>
    </source>
</evidence>
<proteinExistence type="inferred from homology"/>
<comment type="subcellular location">
    <subcellularLocation>
        <location evidence="1 7">Cell inner membrane</location>
        <topology evidence="1 7">Multi-pass membrane protein</topology>
    </subcellularLocation>
</comment>
<dbReference type="EMBL" id="LPXN01000020">
    <property type="protein sequence ID" value="KZD12508.1"/>
    <property type="molecule type" value="Genomic_DNA"/>
</dbReference>
<comment type="subunit">
    <text evidence="7">The complex comprises the extracytoplasmic solute receptor protein and the two transmembrane proteins.</text>
</comment>
<protein>
    <recommendedName>
        <fullName evidence="7">TRAP transporter large permease protein</fullName>
    </recommendedName>
</protein>
<dbReference type="AlphaFoldDB" id="A0A154WG57"/>